<dbReference type="Proteomes" id="UP000011581">
    <property type="component" value="Unassembled WGS sequence"/>
</dbReference>
<organism evidence="1 2">
    <name type="scientific">Halorubrum distributum JCM 13561</name>
    <dbReference type="NCBI Taxonomy" id="1227483"/>
    <lineage>
        <taxon>Archaea</taxon>
        <taxon>Methanobacteriati</taxon>
        <taxon>Methanobacteriota</taxon>
        <taxon>Stenosarchaea group</taxon>
        <taxon>Halobacteria</taxon>
        <taxon>Halobacteriales</taxon>
        <taxon>Haloferacaceae</taxon>
        <taxon>Halorubrum</taxon>
        <taxon>Halorubrum distributum group</taxon>
    </lineage>
</organism>
<dbReference type="InterPro" id="IPR036388">
    <property type="entry name" value="WH-like_DNA-bd_sf"/>
</dbReference>
<reference evidence="1 2" key="1">
    <citation type="journal article" date="2014" name="PLoS Genet.">
        <title>Phylogenetically driven sequencing of extremely halophilic archaea reveals strategies for static and dynamic osmo-response.</title>
        <authorList>
            <person name="Becker E.A."/>
            <person name="Seitzer P.M."/>
            <person name="Tritt A."/>
            <person name="Larsen D."/>
            <person name="Krusor M."/>
            <person name="Yao A.I."/>
            <person name="Wu D."/>
            <person name="Madern D."/>
            <person name="Eisen J.A."/>
            <person name="Darling A.E."/>
            <person name="Facciotti M.T."/>
        </authorList>
    </citation>
    <scope>NUCLEOTIDE SEQUENCE [LARGE SCALE GENOMIC DNA]</scope>
    <source>
        <strain evidence="1 2">JCM 13561</strain>
    </source>
</reference>
<dbReference type="InterPro" id="IPR036390">
    <property type="entry name" value="WH_DNA-bd_sf"/>
</dbReference>
<proteinExistence type="predicted"/>
<evidence type="ECO:0000313" key="1">
    <source>
        <dbReference type="EMBL" id="EMA64979.1"/>
    </source>
</evidence>
<comment type="caution">
    <text evidence="1">The sequence shown here is derived from an EMBL/GenBank/DDBJ whole genome shotgun (WGS) entry which is preliminary data.</text>
</comment>
<dbReference type="Gene3D" id="1.10.10.10">
    <property type="entry name" value="Winged helix-like DNA-binding domain superfamily/Winged helix DNA-binding domain"/>
    <property type="match status" value="1"/>
</dbReference>
<dbReference type="SUPFAM" id="SSF46785">
    <property type="entry name" value="Winged helix' DNA-binding domain"/>
    <property type="match status" value="1"/>
</dbReference>
<dbReference type="AlphaFoldDB" id="M0P625"/>
<protein>
    <submittedName>
        <fullName evidence="1">Uncharacterized protein</fullName>
    </submittedName>
</protein>
<sequence>MREDQTTQAILRFARGDSGATVVARTSALRDDLPVVGRGQVVEPWSPTATKVAQRYRRLGGEFTLSDVADAVDVGKRQVRRVLRELVEAGYLRRIGGGDGLANVYEAADVPGAGEVELPERDDAVAAEPGRTASNQYYTWNVR</sequence>
<dbReference type="EMBL" id="AOJF01000009">
    <property type="protein sequence ID" value="EMA64979.1"/>
    <property type="molecule type" value="Genomic_DNA"/>
</dbReference>
<accession>M0P625</accession>
<evidence type="ECO:0000313" key="2">
    <source>
        <dbReference type="Proteomes" id="UP000011581"/>
    </source>
</evidence>
<gene>
    <name evidence="1" type="ORF">C470_00470</name>
</gene>
<feature type="non-terminal residue" evidence="1">
    <location>
        <position position="143"/>
    </location>
</feature>
<name>M0P625_9EURY</name>